<gene>
    <name evidence="2" type="primary">acsA1</name>
    <name evidence="2" type="ORF">LPU83_pLPU83c_0116</name>
</gene>
<feature type="region of interest" description="Disordered" evidence="1">
    <location>
        <begin position="156"/>
        <end position="180"/>
    </location>
</feature>
<dbReference type="KEGG" id="rhl:LPU83_pLPU83c_0116"/>
<dbReference type="AlphaFoldDB" id="W6RPA2"/>
<protein>
    <submittedName>
        <fullName evidence="2">Acetoacetyl-CoA synthetase</fullName>
        <ecNumber evidence="2">6.2.1.16</ecNumber>
    </submittedName>
</protein>
<reference evidence="2" key="1">
    <citation type="submission" date="2013-11" db="EMBL/GenBank/DDBJ databases">
        <title>Draft genome sequence of the broad-host-range Rhizobium sp. LPU83 strain, a member of the low-genetic diversity Oregon-like Rhizobium sp. group.</title>
        <authorList>
            <person name="Wibberg D."/>
            <person name="Puehler A."/>
            <person name="Schlueter A."/>
        </authorList>
    </citation>
    <scope>NUCLEOTIDE SEQUENCE [LARGE SCALE GENOMIC DNA]</scope>
    <source>
        <strain evidence="2">LPU83</strain>
        <plasmid evidence="2">pLPU83c</plasmid>
    </source>
</reference>
<evidence type="ECO:0000313" key="2">
    <source>
        <dbReference type="EMBL" id="CDM60678.1"/>
    </source>
</evidence>
<dbReference type="Gene3D" id="3.40.50.12780">
    <property type="entry name" value="N-terminal domain of ligase-like"/>
    <property type="match status" value="1"/>
</dbReference>
<dbReference type="PATRIC" id="fig|348824.6.peg.4808"/>
<accession>W6RPA2</accession>
<keyword evidence="2" id="KW-0436">Ligase</keyword>
<name>W6RPA2_9HYPH</name>
<keyword evidence="2" id="KW-0614">Plasmid</keyword>
<organism evidence="2 3">
    <name type="scientific">Rhizobium favelukesii</name>
    <dbReference type="NCBI Taxonomy" id="348824"/>
    <lineage>
        <taxon>Bacteria</taxon>
        <taxon>Pseudomonadati</taxon>
        <taxon>Pseudomonadota</taxon>
        <taxon>Alphaproteobacteria</taxon>
        <taxon>Hyphomicrobiales</taxon>
        <taxon>Rhizobiaceae</taxon>
        <taxon>Rhizobium/Agrobacterium group</taxon>
        <taxon>Rhizobium</taxon>
    </lineage>
</organism>
<dbReference type="HOGENOM" id="CLU_1495071_0_0_5"/>
<dbReference type="EMBL" id="HG916854">
    <property type="protein sequence ID" value="CDM60678.1"/>
    <property type="molecule type" value="Genomic_DNA"/>
</dbReference>
<dbReference type="PANTHER" id="PTHR42921">
    <property type="entry name" value="ACETOACETYL-COA SYNTHETASE"/>
    <property type="match status" value="1"/>
</dbReference>
<keyword evidence="3" id="KW-1185">Reference proteome</keyword>
<dbReference type="SUPFAM" id="SSF56801">
    <property type="entry name" value="Acetyl-CoA synthetase-like"/>
    <property type="match status" value="1"/>
</dbReference>
<dbReference type="Proteomes" id="UP000019443">
    <property type="component" value="Plasmid pLPU83c"/>
</dbReference>
<dbReference type="PANTHER" id="PTHR42921:SF1">
    <property type="entry name" value="ACETOACETYL-COA SYNTHETASE"/>
    <property type="match status" value="1"/>
</dbReference>
<proteinExistence type="predicted"/>
<dbReference type="InterPro" id="IPR042099">
    <property type="entry name" value="ANL_N_sf"/>
</dbReference>
<dbReference type="EC" id="6.2.1.16" evidence="2"/>
<geneLocation type="plasmid" evidence="2 3">
    <name>pLPU83c</name>
</geneLocation>
<sequence>MFNGSPFAPSGNVLWHYAAEERFAIFDTSAKYFDAMRKGGIEPLRTHDLSKLRLIISTGSPLSHEGLTFVYEGIKEDVQLASISGGTDIVSCFVLGNPVTPVWRGEIQGPGLGLAVDAWDDEGRAVRARRASWSARALFPPCPLAFGTTITAPNTAPPVSSVSTMSGSTATSPNGRNMAA</sequence>
<evidence type="ECO:0000256" key="1">
    <source>
        <dbReference type="SAM" id="MobiDB-lite"/>
    </source>
</evidence>
<evidence type="ECO:0000313" key="3">
    <source>
        <dbReference type="Proteomes" id="UP000019443"/>
    </source>
</evidence>
<dbReference type="GO" id="GO:0030729">
    <property type="term" value="F:acetoacetate-CoA ligase activity"/>
    <property type="evidence" value="ECO:0007669"/>
    <property type="project" value="UniProtKB-EC"/>
</dbReference>